<feature type="coiled-coil region" evidence="1">
    <location>
        <begin position="438"/>
        <end position="465"/>
    </location>
</feature>
<dbReference type="EMBL" id="LNIX01000047">
    <property type="protein sequence ID" value="OXA38222.1"/>
    <property type="molecule type" value="Genomic_DNA"/>
</dbReference>
<keyword evidence="2" id="KW-0472">Membrane</keyword>
<keyword evidence="2" id="KW-1133">Transmembrane helix</keyword>
<keyword evidence="1" id="KW-0175">Coiled coil</keyword>
<evidence type="ECO:0000313" key="4">
    <source>
        <dbReference type="Proteomes" id="UP000198287"/>
    </source>
</evidence>
<accession>A0A226CY20</accession>
<reference evidence="3 4" key="1">
    <citation type="submission" date="2015-12" db="EMBL/GenBank/DDBJ databases">
        <title>The genome of Folsomia candida.</title>
        <authorList>
            <person name="Faddeeva A."/>
            <person name="Derks M.F."/>
            <person name="Anvar Y."/>
            <person name="Smit S."/>
            <person name="Van Straalen N."/>
            <person name="Roelofs D."/>
        </authorList>
    </citation>
    <scope>NUCLEOTIDE SEQUENCE [LARGE SCALE GENOMIC DNA]</scope>
    <source>
        <strain evidence="3 4">VU population</strain>
        <tissue evidence="3">Whole body</tissue>
    </source>
</reference>
<dbReference type="OrthoDB" id="8297494at2759"/>
<feature type="transmembrane region" description="Helical" evidence="2">
    <location>
        <begin position="257"/>
        <end position="277"/>
    </location>
</feature>
<feature type="transmembrane region" description="Helical" evidence="2">
    <location>
        <begin position="289"/>
        <end position="312"/>
    </location>
</feature>
<feature type="transmembrane region" description="Helical" evidence="2">
    <location>
        <begin position="190"/>
        <end position="216"/>
    </location>
</feature>
<organism evidence="3 4">
    <name type="scientific">Folsomia candida</name>
    <name type="common">Springtail</name>
    <dbReference type="NCBI Taxonomy" id="158441"/>
    <lineage>
        <taxon>Eukaryota</taxon>
        <taxon>Metazoa</taxon>
        <taxon>Ecdysozoa</taxon>
        <taxon>Arthropoda</taxon>
        <taxon>Hexapoda</taxon>
        <taxon>Collembola</taxon>
        <taxon>Entomobryomorpha</taxon>
        <taxon>Isotomoidea</taxon>
        <taxon>Isotomidae</taxon>
        <taxon>Proisotominae</taxon>
        <taxon>Folsomia</taxon>
    </lineage>
</organism>
<feature type="transmembrane region" description="Helical" evidence="2">
    <location>
        <begin position="75"/>
        <end position="94"/>
    </location>
</feature>
<protein>
    <submittedName>
        <fullName evidence="3">Uncharacterized protein</fullName>
    </submittedName>
</protein>
<sequence length="564" mass="63662">MYETTFLPILKFHLKICQLLKCFPFEFNPKLGRLMKTQSSRHAKIFRIQCILSLLCVFGMAANFCFGSLTVARKYQGAAFFFIYVLAGLIRWNYSLDNAGIQVINSLLEFEKNTVTAYSGGPIQISTLAKAMKIFILLVEVSCPSVPVFMMLLLIYEPCTPPFILSMFASCKTIEWRVRWPIQIFEACTCLHMIYSAALLILHVFFSGVVCILGYLDVLEGEIAKIRSTLGLDRALHFYRSVQILDKSFNSCLAGRIVPAIISCVPSIQIIGMFVCINLRDEIRMPGFLVFPLMGLDCAICNVLVVTFASWVNSASLKVVKSLGNPLTERMQMNKGLYRRQIKACYPLKVRFGSNYMDRGTPLQQFIWQLTVAINVSIGSGVKTEFQGRHVFGDYRYCDFICTLDPAGKLVVNFGKALENPSSPSGSESDLDVRRGCLTQEKAKIEKLENDVAQFRRDLKPALEQVREAEANVIGRREYIKHKKALNNCFKRAMKSPDDVPRVKWGRMDEWRREAVLKLVTLKTTPSRSPSAIRETENVPNILDHIAENSLSPSVIVCVCGVHE</sequence>
<evidence type="ECO:0000313" key="3">
    <source>
        <dbReference type="EMBL" id="OXA38222.1"/>
    </source>
</evidence>
<name>A0A226CY20_FOLCA</name>
<keyword evidence="2" id="KW-0812">Transmembrane</keyword>
<feature type="transmembrane region" description="Helical" evidence="2">
    <location>
        <begin position="45"/>
        <end position="69"/>
    </location>
</feature>
<feature type="transmembrane region" description="Helical" evidence="2">
    <location>
        <begin position="134"/>
        <end position="156"/>
    </location>
</feature>
<comment type="caution">
    <text evidence="3">The sequence shown here is derived from an EMBL/GenBank/DDBJ whole genome shotgun (WGS) entry which is preliminary data.</text>
</comment>
<keyword evidence="4" id="KW-1185">Reference proteome</keyword>
<evidence type="ECO:0000256" key="2">
    <source>
        <dbReference type="SAM" id="Phobius"/>
    </source>
</evidence>
<dbReference type="AlphaFoldDB" id="A0A226CY20"/>
<proteinExistence type="predicted"/>
<gene>
    <name evidence="3" type="ORF">Fcan01_27012</name>
</gene>
<evidence type="ECO:0000256" key="1">
    <source>
        <dbReference type="SAM" id="Coils"/>
    </source>
</evidence>
<dbReference type="Proteomes" id="UP000198287">
    <property type="component" value="Unassembled WGS sequence"/>
</dbReference>